<evidence type="ECO:0000313" key="2">
    <source>
        <dbReference type="Proteomes" id="UP000309997"/>
    </source>
</evidence>
<evidence type="ECO:0000313" key="1">
    <source>
        <dbReference type="EMBL" id="KAL3597247.1"/>
    </source>
</evidence>
<keyword evidence="2" id="KW-1185">Reference proteome</keyword>
<proteinExistence type="predicted"/>
<protein>
    <submittedName>
        <fullName evidence="1">Uncharacterized protein</fullName>
    </submittedName>
</protein>
<comment type="caution">
    <text evidence="1">The sequence shown here is derived from an EMBL/GenBank/DDBJ whole genome shotgun (WGS) entry which is preliminary data.</text>
</comment>
<accession>A0ACC4CHZ8</accession>
<organism evidence="1 2">
    <name type="scientific">Populus alba</name>
    <name type="common">White poplar</name>
    <dbReference type="NCBI Taxonomy" id="43335"/>
    <lineage>
        <taxon>Eukaryota</taxon>
        <taxon>Viridiplantae</taxon>
        <taxon>Streptophyta</taxon>
        <taxon>Embryophyta</taxon>
        <taxon>Tracheophyta</taxon>
        <taxon>Spermatophyta</taxon>
        <taxon>Magnoliopsida</taxon>
        <taxon>eudicotyledons</taxon>
        <taxon>Gunneridae</taxon>
        <taxon>Pentapetalae</taxon>
        <taxon>rosids</taxon>
        <taxon>fabids</taxon>
        <taxon>Malpighiales</taxon>
        <taxon>Salicaceae</taxon>
        <taxon>Saliceae</taxon>
        <taxon>Populus</taxon>
    </lineage>
</organism>
<gene>
    <name evidence="1" type="ORF">D5086_008884</name>
</gene>
<name>A0ACC4CHZ8_POPAL</name>
<dbReference type="Proteomes" id="UP000309997">
    <property type="component" value="Unassembled WGS sequence"/>
</dbReference>
<sequence>MSPQKVVSPGNSSNPGGVLTGFSSCGDSPVLSCCSSNAPVQVVKDSLRFLDLEKTKPSLTSSFLQTKNHPPLLGSRETTPSSEFHGSTDQMDPPAAIEKKESLRPRDSPAVKMPSQAEIDAFFTGAEREEQRRFAEKYNYDVVMDLPLEGRYQWICLKP</sequence>
<reference evidence="1 2" key="1">
    <citation type="journal article" date="2024" name="Plant Biotechnol. J.">
        <title>Genome and CRISPR/Cas9 system of a widespread forest tree (Populus alba) in the world.</title>
        <authorList>
            <person name="Liu Y.J."/>
            <person name="Jiang P.F."/>
            <person name="Han X.M."/>
            <person name="Li X.Y."/>
            <person name="Wang H.M."/>
            <person name="Wang Y.J."/>
            <person name="Wang X.X."/>
            <person name="Zeng Q.Y."/>
        </authorList>
    </citation>
    <scope>NUCLEOTIDE SEQUENCE [LARGE SCALE GENOMIC DNA]</scope>
    <source>
        <strain evidence="2">cv. PAL-ZL1</strain>
    </source>
</reference>
<dbReference type="EMBL" id="RCHU02000004">
    <property type="protein sequence ID" value="KAL3597247.1"/>
    <property type="molecule type" value="Genomic_DNA"/>
</dbReference>